<name>A0A9W4TTJ4_9ASCO</name>
<evidence type="ECO:0000259" key="8">
    <source>
        <dbReference type="Pfam" id="PF11923"/>
    </source>
</evidence>
<evidence type="ECO:0000313" key="9">
    <source>
        <dbReference type="EMBL" id="CAI5756103.1"/>
    </source>
</evidence>
<reference evidence="9" key="1">
    <citation type="submission" date="2022-12" db="EMBL/GenBank/DDBJ databases">
        <authorList>
            <person name="Brejova B."/>
        </authorList>
    </citation>
    <scope>NUCLEOTIDE SEQUENCE</scope>
</reference>
<dbReference type="Pfam" id="PF11923">
    <property type="entry name" value="NFACT-C"/>
    <property type="match status" value="1"/>
</dbReference>
<dbReference type="EMBL" id="CANTUO010000001">
    <property type="protein sequence ID" value="CAI5756103.1"/>
    <property type="molecule type" value="Genomic_DNA"/>
</dbReference>
<evidence type="ECO:0000256" key="4">
    <source>
        <dbReference type="ARBA" id="ARBA00023054"/>
    </source>
</evidence>
<dbReference type="GO" id="GO:0043023">
    <property type="term" value="F:ribosomal large subunit binding"/>
    <property type="evidence" value="ECO:0007669"/>
    <property type="project" value="TreeGrafter"/>
</dbReference>
<dbReference type="PANTHER" id="PTHR15239">
    <property type="entry name" value="NUCLEAR EXPORT MEDIATOR FACTOR NEMF"/>
    <property type="match status" value="1"/>
</dbReference>
<dbReference type="SUPFAM" id="SSF53254">
    <property type="entry name" value="Phosphoglycerate mutase-like"/>
    <property type="match status" value="1"/>
</dbReference>
<dbReference type="GO" id="GO:1990112">
    <property type="term" value="C:RQC complex"/>
    <property type="evidence" value="ECO:0007669"/>
    <property type="project" value="TreeGrafter"/>
</dbReference>
<dbReference type="CDD" id="cd07061">
    <property type="entry name" value="HP_HAP_like"/>
    <property type="match status" value="1"/>
</dbReference>
<dbReference type="InterPro" id="IPR051608">
    <property type="entry name" value="RQC_Subunit_NEMF"/>
</dbReference>
<evidence type="ECO:0000256" key="6">
    <source>
        <dbReference type="SAM" id="MobiDB-lite"/>
    </source>
</evidence>
<keyword evidence="10" id="KW-1185">Reference proteome</keyword>
<dbReference type="Pfam" id="PF05670">
    <property type="entry name" value="NFACT-R_1"/>
    <property type="match status" value="1"/>
</dbReference>
<evidence type="ECO:0000256" key="5">
    <source>
        <dbReference type="ARBA" id="ARBA00070414"/>
    </source>
</evidence>
<dbReference type="Gene3D" id="2.30.310.10">
    <property type="entry name" value="ibrinogen binding protein from staphylococcus aureus domain"/>
    <property type="match status" value="1"/>
</dbReference>
<dbReference type="OrthoDB" id="207084at2759"/>
<dbReference type="GO" id="GO:0005737">
    <property type="term" value="C:cytoplasm"/>
    <property type="evidence" value="ECO:0007669"/>
    <property type="project" value="UniProtKB-SubCell"/>
</dbReference>
<dbReference type="InterPro" id="IPR008532">
    <property type="entry name" value="NFACT_RNA-bd"/>
</dbReference>
<accession>A0A9W4TTJ4</accession>
<organism evidence="9 10">
    <name type="scientific">Candida verbasci</name>
    <dbReference type="NCBI Taxonomy" id="1227364"/>
    <lineage>
        <taxon>Eukaryota</taxon>
        <taxon>Fungi</taxon>
        <taxon>Dikarya</taxon>
        <taxon>Ascomycota</taxon>
        <taxon>Saccharomycotina</taxon>
        <taxon>Pichiomycetes</taxon>
        <taxon>Debaryomycetaceae</taxon>
        <taxon>Candida/Lodderomyces clade</taxon>
        <taxon>Candida</taxon>
    </lineage>
</organism>
<gene>
    <name evidence="9" type="ORF">CANVERA_P0621</name>
</gene>
<evidence type="ECO:0000256" key="2">
    <source>
        <dbReference type="ARBA" id="ARBA00008318"/>
    </source>
</evidence>
<feature type="region of interest" description="Disordered" evidence="6">
    <location>
        <begin position="724"/>
        <end position="764"/>
    </location>
</feature>
<proteinExistence type="inferred from homology"/>
<feature type="region of interest" description="Disordered" evidence="6">
    <location>
        <begin position="432"/>
        <end position="464"/>
    </location>
</feature>
<feature type="compositionally biased region" description="Low complexity" evidence="6">
    <location>
        <begin position="438"/>
        <end position="448"/>
    </location>
</feature>
<comment type="subcellular location">
    <subcellularLocation>
        <location evidence="1">Cytoplasm</location>
    </subcellularLocation>
</comment>
<dbReference type="Pfam" id="PF05833">
    <property type="entry name" value="NFACT_N"/>
    <property type="match status" value="1"/>
</dbReference>
<feature type="domain" description="NFACT RNA-binding" evidence="7">
    <location>
        <begin position="550"/>
        <end position="659"/>
    </location>
</feature>
<dbReference type="FunFam" id="2.30.310.10:FF:000003">
    <property type="entry name" value="Zinc knuckle domain containing protein"/>
    <property type="match status" value="1"/>
</dbReference>
<evidence type="ECO:0000256" key="3">
    <source>
        <dbReference type="ARBA" id="ARBA00022490"/>
    </source>
</evidence>
<dbReference type="GO" id="GO:0000049">
    <property type="term" value="F:tRNA binding"/>
    <property type="evidence" value="ECO:0007669"/>
    <property type="project" value="TreeGrafter"/>
</dbReference>
<dbReference type="InterPro" id="IPR029033">
    <property type="entry name" value="His_PPase_superfam"/>
</dbReference>
<keyword evidence="3" id="KW-0963">Cytoplasm</keyword>
<evidence type="ECO:0000259" key="7">
    <source>
        <dbReference type="Pfam" id="PF05670"/>
    </source>
</evidence>
<dbReference type="InterPro" id="IPR000560">
    <property type="entry name" value="His_Pase_clade-2"/>
</dbReference>
<dbReference type="Pfam" id="PF00328">
    <property type="entry name" value="His_Phos_2"/>
    <property type="match status" value="1"/>
</dbReference>
<comment type="similarity">
    <text evidence="2">Belongs to the NEMF family.</text>
</comment>
<protein>
    <recommendedName>
        <fullName evidence="5">Ribosome quality control complex subunit 2</fullName>
    </recommendedName>
</protein>
<evidence type="ECO:0000313" key="10">
    <source>
        <dbReference type="Proteomes" id="UP001152885"/>
    </source>
</evidence>
<evidence type="ECO:0000256" key="1">
    <source>
        <dbReference type="ARBA" id="ARBA00004496"/>
    </source>
</evidence>
<dbReference type="Proteomes" id="UP001152885">
    <property type="component" value="Unassembled WGS sequence"/>
</dbReference>
<dbReference type="Gene3D" id="3.40.50.1240">
    <property type="entry name" value="Phosphoglycerate mutase-like"/>
    <property type="match status" value="1"/>
</dbReference>
<comment type="caution">
    <text evidence="9">The sequence shown here is derived from an EMBL/GenBank/DDBJ whole genome shotgun (WGS) entry which is preliminary data.</text>
</comment>
<dbReference type="GO" id="GO:0072344">
    <property type="term" value="P:rescue of stalled ribosome"/>
    <property type="evidence" value="ECO:0007669"/>
    <property type="project" value="TreeGrafter"/>
</dbReference>
<sequence>MKQRITGLDLQVLTSEFNKELLSYRLQNIYNVASNSRQYLLKFSIPDSKKTLVLEYGNRIHLTDFERPTTQQPTNFVTKLRKHLKTRRLSGIKQIQNDRILVLQFSDGLYYLVFEFFSAGNILLLDENFNILSLQRLVSAKDDIARYAVNEKYRLFDKSLFDRDYNYEKKHYTSELIKSWLNHHKEKYLNQDNKKAKVFSIHKLVFLNANHLASDLILKVFTEEEIVSSESCLNLENNESLISKVVDALNKCEERYIELISSDSICKGYIVAKKNMSEDSEFEYIFDEYHPFEPIKLNENEIIDINGYNKTLDKFYSTTESNKFALKIEQQKDTASKRLKKAKSERDKQIQSLLHQQEVNAKKGELIQYHSNLVDDCRAYIQGFLDQQMDWTNIESVIKLEQRKRNEVAQAIDLPLNLKENKITLLLPDFDDYDQDSSESANSTASETESSDEDNSDDDLPINKRKDDFKKEKISNVIPTLVDITLTSFANARSYFDAKKVAESKQVKVENSTQMALKNAERKINQDLAKNLKESNDTLKEMRPKYWFEKFYWFVSSEGYLCLAGRDNSQNDMLYYRHFGDNDFFVSSDVEGSLKVFIKNPFKDEGVPPSTLMQAGIFSMSASNAWNSKITTSAWVLPGTEISKRDYDGSLVPSGQFNYIGKKEYLPPAQLVMGFGFYCLIDEESAKLKEEQRITREKEHGLTIVVDNKKKELENITITNIKEESKTLNNETENDDSKSKDEETSQEATKSNAPLPRGKRSKMKKIAAKYAFQDEEERKLRMHALGTLKQVEDKDKQKQNELSQKGEAIKKIKEKELLAERKKKQEEREFQNYLMNNDSEDNNEATTTNYLQILDSFTSKPSTEDKIINLVPVFAPWASLQKFKYKVKIQPGGGKKGKCITDALQYFSSRKMDNSSTDTDLDWPVERELISNIKSTDLIGVFPVTAEMVSITKILSSGLIFATQDQFRDVNSPELAAKEQYNIVKYLAAAGPYIQHPGFGVSTDIPDECTINSVQYYGRHGERFPGLSAGLKHKQIVDKLQRYNNTFKGELAFLNDYQYYVPNEDLYEYETTPANSIGPYTGYETAIKAGAAFRSKYGQLYNDSEILPLFYSASARVEETALNFATAFIGEKYSDDKIRKVIVSENATSGLNSATPRWGCPSWNSSAYGNYTSKFPTTYLNKTVTRFTNENPGLNITTDDVSNLFQICAYELNSRGYSPFCNIFTQDEFVTYGYQEDLNSYYSSGPGNVNSSLAGAVQLNATLQLLKDTTSDNKIWLTFSHDTDMELFTSALGLFDTINPLPNDKIRFTDTYHHVEVTPMGGRVVTEKLQCSNETYVRFIINDAVIPIANISDGPGFSTKLTDFETYVNDRIGKYKIPRDCQTPSNLSQALTFYWDYKNGGYNGTVPRQTA</sequence>
<dbReference type="GO" id="GO:1990116">
    <property type="term" value="P:ribosome-associated ubiquitin-dependent protein catabolic process"/>
    <property type="evidence" value="ECO:0007669"/>
    <property type="project" value="TreeGrafter"/>
</dbReference>
<dbReference type="PANTHER" id="PTHR15239:SF6">
    <property type="entry name" value="RIBOSOME QUALITY CONTROL COMPLEX SUBUNIT NEMF"/>
    <property type="match status" value="1"/>
</dbReference>
<feature type="compositionally biased region" description="Acidic residues" evidence="6">
    <location>
        <begin position="449"/>
        <end position="460"/>
    </location>
</feature>
<feature type="domain" description="NFACT protein C-terminal" evidence="8">
    <location>
        <begin position="848"/>
        <end position="945"/>
    </location>
</feature>
<dbReference type="InterPro" id="IPR021846">
    <property type="entry name" value="NFACT-C"/>
</dbReference>
<keyword evidence="4" id="KW-0175">Coiled coil</keyword>